<feature type="transmembrane region" description="Helical" evidence="1">
    <location>
        <begin position="196"/>
        <end position="214"/>
    </location>
</feature>
<dbReference type="InterPro" id="IPR000326">
    <property type="entry name" value="PAP2/HPO"/>
</dbReference>
<proteinExistence type="predicted"/>
<evidence type="ECO:0000313" key="3">
    <source>
        <dbReference type="EMBL" id="KAA8500557.1"/>
    </source>
</evidence>
<feature type="transmembrane region" description="Helical" evidence="1">
    <location>
        <begin position="134"/>
        <end position="160"/>
    </location>
</feature>
<evidence type="ECO:0000256" key="1">
    <source>
        <dbReference type="SAM" id="Phobius"/>
    </source>
</evidence>
<keyword evidence="1" id="KW-0812">Transmembrane</keyword>
<feature type="transmembrane region" description="Helical" evidence="1">
    <location>
        <begin position="20"/>
        <end position="38"/>
    </location>
</feature>
<feature type="transmembrane region" description="Helical" evidence="1">
    <location>
        <begin position="63"/>
        <end position="84"/>
    </location>
</feature>
<dbReference type="Proteomes" id="UP000322025">
    <property type="component" value="Unassembled WGS sequence"/>
</dbReference>
<dbReference type="EMBL" id="VMSO01000022">
    <property type="protein sequence ID" value="KAA8500557.1"/>
    <property type="molecule type" value="Genomic_DNA"/>
</dbReference>
<sequence length="231" mass="27221">MRRGIIMKLKNRFTEMVKKYKHAWVLLYIFIYMPWFMYLEKHVTTHYHVIQIELDEQIPFIEYFIVPYLLWFVFIIAAFLYFFYTDVPGFYKLARFMFTGMTVFLIISTVFPNGQDLRPVVFERDNIFVDMVRMLYRADTCTNVFPSLHVFNSLSVCVAISESSALRKHRGVCVGAYVLAGLIILATMFLKQHSVLDVLGAGVMACVLYQFVYAPHKRREPKYAEQKRPVV</sequence>
<evidence type="ECO:0000259" key="2">
    <source>
        <dbReference type="Pfam" id="PF01569"/>
    </source>
</evidence>
<dbReference type="AlphaFoldDB" id="A0A5M9HVA1"/>
<feature type="transmembrane region" description="Helical" evidence="1">
    <location>
        <begin position="172"/>
        <end position="190"/>
    </location>
</feature>
<feature type="transmembrane region" description="Helical" evidence="1">
    <location>
        <begin position="96"/>
        <end position="114"/>
    </location>
</feature>
<dbReference type="InterPro" id="IPR036938">
    <property type="entry name" value="PAP2/HPO_sf"/>
</dbReference>
<reference evidence="3" key="1">
    <citation type="submission" date="2019-07" db="EMBL/GenBank/DDBJ databases">
        <authorList>
            <person name="Wongkuna S."/>
            <person name="Scaria J."/>
        </authorList>
    </citation>
    <scope>NUCLEOTIDE SEQUENCE [LARGE SCALE GENOMIC DNA]</scope>
    <source>
        <strain evidence="3">SW178</strain>
    </source>
</reference>
<dbReference type="Pfam" id="PF01569">
    <property type="entry name" value="PAP2"/>
    <property type="match status" value="1"/>
</dbReference>
<gene>
    <name evidence="3" type="ORF">FNY66_12990</name>
</gene>
<feature type="domain" description="Phosphatidic acid phosphatase type 2/haloperoxidase" evidence="2">
    <location>
        <begin position="138"/>
        <end position="217"/>
    </location>
</feature>
<keyword evidence="4" id="KW-1185">Reference proteome</keyword>
<comment type="caution">
    <text evidence="3">The sequence shown here is derived from an EMBL/GenBank/DDBJ whole genome shotgun (WGS) entry which is preliminary data.</text>
</comment>
<keyword evidence="1" id="KW-1133">Transmembrane helix</keyword>
<keyword evidence="1" id="KW-0472">Membrane</keyword>
<evidence type="ECO:0000313" key="4">
    <source>
        <dbReference type="Proteomes" id="UP000322025"/>
    </source>
</evidence>
<organism evidence="3 4">
    <name type="scientific">Mediterraneibacter catenae</name>
    <dbReference type="NCBI Taxonomy" id="2594882"/>
    <lineage>
        <taxon>Bacteria</taxon>
        <taxon>Bacillati</taxon>
        <taxon>Bacillota</taxon>
        <taxon>Clostridia</taxon>
        <taxon>Lachnospirales</taxon>
        <taxon>Lachnospiraceae</taxon>
        <taxon>Mediterraneibacter</taxon>
    </lineage>
</organism>
<accession>A0A5M9HVA1</accession>
<dbReference type="Gene3D" id="1.20.144.10">
    <property type="entry name" value="Phosphatidic acid phosphatase type 2/haloperoxidase"/>
    <property type="match status" value="1"/>
</dbReference>
<dbReference type="OrthoDB" id="9790723at2"/>
<protein>
    <submittedName>
        <fullName evidence="3">Phosphatase PAP2 family protein</fullName>
    </submittedName>
</protein>
<name>A0A5M9HVA1_9FIRM</name>
<dbReference type="SUPFAM" id="SSF48317">
    <property type="entry name" value="Acid phosphatase/Vanadium-dependent haloperoxidase"/>
    <property type="match status" value="1"/>
</dbReference>